<sequence>MSLRKIWNSLCGRSEKSETTANSESAAVGPVASAPAPRPVGAPSQPAQPVQPVAPQPSAAKTAPKTPRVSTKRPAATPVATTATAPQAPQIAPPKRGVLSMLSRGEHDGLLKVVRDKRPSSILEIGVGDGSRMPAILSMLDESGIQPGVIKAIVIDEFELGGGTLAMRDYHRQLAGLTIRPVIFPEPVGRGLVNVAHRFGAMDLILIDSAVDATNAAELATFLGKVTRATTSVLTNTSGRWAIRHTDCEPIRRAA</sequence>
<organism evidence="2 3">
    <name type="scientific">Aporhodopirellula aestuarii</name>
    <dbReference type="NCBI Taxonomy" id="2950107"/>
    <lineage>
        <taxon>Bacteria</taxon>
        <taxon>Pseudomonadati</taxon>
        <taxon>Planctomycetota</taxon>
        <taxon>Planctomycetia</taxon>
        <taxon>Pirellulales</taxon>
        <taxon>Pirellulaceae</taxon>
        <taxon>Aporhodopirellula</taxon>
    </lineage>
</organism>
<reference evidence="2 3" key="1">
    <citation type="journal article" date="2022" name="Syst. Appl. Microbiol.">
        <title>Rhodopirellula aestuarii sp. nov., a novel member of the genus Rhodopirellula isolated from brackish sediments collected in the Tagus River estuary, Portugal.</title>
        <authorList>
            <person name="Vitorino I.R."/>
            <person name="Klimek D."/>
            <person name="Calusinska M."/>
            <person name="Lobo-da-Cunha A."/>
            <person name="Vasconcelos V."/>
            <person name="Lage O.M."/>
        </authorList>
    </citation>
    <scope>NUCLEOTIDE SEQUENCE [LARGE SCALE GENOMIC DNA]</scope>
    <source>
        <strain evidence="2 3">ICT_H3.1</strain>
    </source>
</reference>
<feature type="compositionally biased region" description="Low complexity" evidence="1">
    <location>
        <begin position="25"/>
        <end position="60"/>
    </location>
</feature>
<name>A0ABT0U3V2_9BACT</name>
<keyword evidence="3" id="KW-1185">Reference proteome</keyword>
<gene>
    <name evidence="2" type="ORF">NB063_13375</name>
</gene>
<comment type="caution">
    <text evidence="2">The sequence shown here is derived from an EMBL/GenBank/DDBJ whole genome shotgun (WGS) entry which is preliminary data.</text>
</comment>
<feature type="compositionally biased region" description="Low complexity" evidence="1">
    <location>
        <begin position="74"/>
        <end position="94"/>
    </location>
</feature>
<dbReference type="Proteomes" id="UP001202961">
    <property type="component" value="Unassembled WGS sequence"/>
</dbReference>
<evidence type="ECO:0000256" key="1">
    <source>
        <dbReference type="SAM" id="MobiDB-lite"/>
    </source>
</evidence>
<accession>A0ABT0U3V2</accession>
<proteinExistence type="predicted"/>
<evidence type="ECO:0000313" key="3">
    <source>
        <dbReference type="Proteomes" id="UP001202961"/>
    </source>
</evidence>
<dbReference type="EMBL" id="JAMQBK010000035">
    <property type="protein sequence ID" value="MCM2371596.1"/>
    <property type="molecule type" value="Genomic_DNA"/>
</dbReference>
<feature type="region of interest" description="Disordered" evidence="1">
    <location>
        <begin position="1"/>
        <end position="94"/>
    </location>
</feature>
<protein>
    <submittedName>
        <fullName evidence="2">Uncharacterized protein</fullName>
    </submittedName>
</protein>
<evidence type="ECO:0000313" key="2">
    <source>
        <dbReference type="EMBL" id="MCM2371596.1"/>
    </source>
</evidence>